<dbReference type="Pfam" id="PF02518">
    <property type="entry name" value="HATPase_c"/>
    <property type="match status" value="1"/>
</dbReference>
<name>A0A4U2EYL8_9VIBR</name>
<dbReference type="EMBL" id="SYVO01000055">
    <property type="protein sequence ID" value="TKG07042.1"/>
    <property type="molecule type" value="Genomic_DNA"/>
</dbReference>
<protein>
    <submittedName>
        <fullName evidence="2">Histidine kinase</fullName>
    </submittedName>
</protein>
<dbReference type="Proteomes" id="UP000305840">
    <property type="component" value="Unassembled WGS sequence"/>
</dbReference>
<dbReference type="AlphaFoldDB" id="A0A4U2EYL8"/>
<evidence type="ECO:0000259" key="1">
    <source>
        <dbReference type="Pfam" id="PF02518"/>
    </source>
</evidence>
<dbReference type="Gene3D" id="3.30.565.10">
    <property type="entry name" value="Histidine kinase-like ATPase, C-terminal domain"/>
    <property type="match status" value="1"/>
</dbReference>
<keyword evidence="2" id="KW-0418">Kinase</keyword>
<dbReference type="GO" id="GO:0016301">
    <property type="term" value="F:kinase activity"/>
    <property type="evidence" value="ECO:0007669"/>
    <property type="project" value="UniProtKB-KW"/>
</dbReference>
<evidence type="ECO:0000313" key="2">
    <source>
        <dbReference type="EMBL" id="TKG07042.1"/>
    </source>
</evidence>
<proteinExistence type="predicted"/>
<sequence length="68" mass="7555">EDKGCGLPKDLATKALTEKGVSSKAKQNRGVGLYLIKQLADRYQGQIEMVDNHDFGTRMTVYLPKEAQ</sequence>
<gene>
    <name evidence="2" type="ORF">FCV91_15120</name>
</gene>
<feature type="non-terminal residue" evidence="2">
    <location>
        <position position="1"/>
    </location>
</feature>
<organism evidence="2 3">
    <name type="scientific">Vibrio lentus</name>
    <dbReference type="NCBI Taxonomy" id="136468"/>
    <lineage>
        <taxon>Bacteria</taxon>
        <taxon>Pseudomonadati</taxon>
        <taxon>Pseudomonadota</taxon>
        <taxon>Gammaproteobacteria</taxon>
        <taxon>Vibrionales</taxon>
        <taxon>Vibrionaceae</taxon>
        <taxon>Vibrio</taxon>
    </lineage>
</organism>
<comment type="caution">
    <text evidence="2">The sequence shown here is derived from an EMBL/GenBank/DDBJ whole genome shotgun (WGS) entry which is preliminary data.</text>
</comment>
<evidence type="ECO:0000313" key="3">
    <source>
        <dbReference type="Proteomes" id="UP000305840"/>
    </source>
</evidence>
<dbReference type="SUPFAM" id="SSF55874">
    <property type="entry name" value="ATPase domain of HSP90 chaperone/DNA topoisomerase II/histidine kinase"/>
    <property type="match status" value="1"/>
</dbReference>
<accession>A0A4U2EYL8</accession>
<keyword evidence="2" id="KW-0808">Transferase</keyword>
<feature type="domain" description="Histidine kinase/HSP90-like ATPase" evidence="1">
    <location>
        <begin position="1"/>
        <end position="66"/>
    </location>
</feature>
<dbReference type="InterPro" id="IPR003594">
    <property type="entry name" value="HATPase_dom"/>
</dbReference>
<reference evidence="2 3" key="1">
    <citation type="submission" date="2019-04" db="EMBL/GenBank/DDBJ databases">
        <title>A reverse ecology approach based on a biological definition of microbial populations.</title>
        <authorList>
            <person name="Arevalo P."/>
            <person name="Vaninsberghe D."/>
            <person name="Elsherbini J."/>
            <person name="Gore J."/>
            <person name="Polz M."/>
        </authorList>
    </citation>
    <scope>NUCLEOTIDE SEQUENCE [LARGE SCALE GENOMIC DNA]</scope>
    <source>
        <strain evidence="2 3">10N.222.48.A1</strain>
    </source>
</reference>
<dbReference type="RefSeq" id="WP_240701181.1">
    <property type="nucleotide sequence ID" value="NZ_SYVO01000055.1"/>
</dbReference>
<dbReference type="InterPro" id="IPR036890">
    <property type="entry name" value="HATPase_C_sf"/>
</dbReference>